<dbReference type="EMBL" id="JYDV01000020">
    <property type="protein sequence ID" value="KRZ41504.1"/>
    <property type="molecule type" value="Genomic_DNA"/>
</dbReference>
<evidence type="ECO:0000313" key="1">
    <source>
        <dbReference type="EMBL" id="KRY78176.1"/>
    </source>
</evidence>
<name>A0A0V1EWP5_TRIPS</name>
<accession>A0A0V1EWP5</accession>
<sequence>MENYYSSANVRNISYYFINIEIHFDINRQISFKGSGRTISFDALEFEVFNATKLKTVLFTA</sequence>
<dbReference type="EMBL" id="JYDS01000385">
    <property type="protein sequence ID" value="KRZ09123.1"/>
    <property type="molecule type" value="Genomic_DNA"/>
</dbReference>
<evidence type="ECO:0000313" key="2">
    <source>
        <dbReference type="EMBL" id="KRZ09123.1"/>
    </source>
</evidence>
<gene>
    <name evidence="1" type="ORF">T4A_10034</name>
    <name evidence="2" type="ORF">T4B_13864</name>
    <name evidence="3" type="ORF">T4C_5657</name>
</gene>
<reference evidence="4 5" key="1">
    <citation type="submission" date="2015-01" db="EMBL/GenBank/DDBJ databases">
        <title>Evolution of Trichinella species and genotypes.</title>
        <authorList>
            <person name="Korhonen P.K."/>
            <person name="Edoardo P."/>
            <person name="Giuseppe L.R."/>
            <person name="Gasser R.B."/>
        </authorList>
    </citation>
    <scope>NUCLEOTIDE SEQUENCE [LARGE SCALE GENOMIC DNA]</scope>
    <source>
        <strain evidence="1">ISS13</strain>
        <strain evidence="3">ISS176</strain>
        <strain evidence="2">ISS588</strain>
    </source>
</reference>
<keyword evidence="5" id="KW-1185">Reference proteome</keyword>
<evidence type="ECO:0000313" key="3">
    <source>
        <dbReference type="EMBL" id="KRZ41504.1"/>
    </source>
</evidence>
<dbReference type="AlphaFoldDB" id="A0A0V1EWP5"/>
<evidence type="ECO:0000313" key="5">
    <source>
        <dbReference type="Proteomes" id="UP000054805"/>
    </source>
</evidence>
<dbReference type="EMBL" id="JYDR01000005">
    <property type="protein sequence ID" value="KRY78176.1"/>
    <property type="molecule type" value="Genomic_DNA"/>
</dbReference>
<dbReference type="Proteomes" id="UP000054805">
    <property type="component" value="Unassembled WGS sequence"/>
</dbReference>
<protein>
    <submittedName>
        <fullName evidence="1">Uncharacterized protein</fullName>
    </submittedName>
</protein>
<organism evidence="1 4">
    <name type="scientific">Trichinella pseudospiralis</name>
    <name type="common">Parasitic roundworm</name>
    <dbReference type="NCBI Taxonomy" id="6337"/>
    <lineage>
        <taxon>Eukaryota</taxon>
        <taxon>Metazoa</taxon>
        <taxon>Ecdysozoa</taxon>
        <taxon>Nematoda</taxon>
        <taxon>Enoplea</taxon>
        <taxon>Dorylaimia</taxon>
        <taxon>Trichinellida</taxon>
        <taxon>Trichinellidae</taxon>
        <taxon>Trichinella</taxon>
    </lineage>
</organism>
<proteinExistence type="predicted"/>
<dbReference type="Proteomes" id="UP000054632">
    <property type="component" value="Unassembled WGS sequence"/>
</dbReference>
<dbReference type="Proteomes" id="UP000054826">
    <property type="component" value="Unassembled WGS sequence"/>
</dbReference>
<comment type="caution">
    <text evidence="1">The sequence shown here is derived from an EMBL/GenBank/DDBJ whole genome shotgun (WGS) entry which is preliminary data.</text>
</comment>
<evidence type="ECO:0000313" key="4">
    <source>
        <dbReference type="Proteomes" id="UP000054632"/>
    </source>
</evidence>